<sequence>MAKNDFAEDLKAKNKPKTVEYHYRKVGKKGRKRDNVTYSILPVLADKIERWAWHTRKDRSEIVEAILLEALKDKDFEPIPEDKPLDL</sequence>
<reference evidence="2" key="1">
    <citation type="submission" date="2018-08" db="EMBL/GenBank/DDBJ databases">
        <authorList>
            <person name="Liu Z.-W."/>
            <person name="Du Z.-J."/>
        </authorList>
    </citation>
    <scope>NUCLEOTIDE SEQUENCE [LARGE SCALE GENOMIC DNA]</scope>
    <source>
        <strain evidence="2">H4X</strain>
    </source>
</reference>
<evidence type="ECO:0000313" key="2">
    <source>
        <dbReference type="Proteomes" id="UP000256708"/>
    </source>
</evidence>
<dbReference type="RefSeq" id="WP_115567364.1">
    <property type="nucleotide sequence ID" value="NZ_QRGR01000025.1"/>
</dbReference>
<dbReference type="Proteomes" id="UP000256708">
    <property type="component" value="Unassembled WGS sequence"/>
</dbReference>
<evidence type="ECO:0000313" key="1">
    <source>
        <dbReference type="EMBL" id="RDV13305.1"/>
    </source>
</evidence>
<dbReference type="EMBL" id="QRGR01000025">
    <property type="protein sequence ID" value="RDV13305.1"/>
    <property type="molecule type" value="Genomic_DNA"/>
</dbReference>
<gene>
    <name evidence="1" type="ORF">DXT99_19990</name>
</gene>
<proteinExistence type="predicted"/>
<organism evidence="1 2">
    <name type="scientific">Pontibacter diazotrophicus</name>
    <dbReference type="NCBI Taxonomy" id="1400979"/>
    <lineage>
        <taxon>Bacteria</taxon>
        <taxon>Pseudomonadati</taxon>
        <taxon>Bacteroidota</taxon>
        <taxon>Cytophagia</taxon>
        <taxon>Cytophagales</taxon>
        <taxon>Hymenobacteraceae</taxon>
        <taxon>Pontibacter</taxon>
    </lineage>
</organism>
<name>A0A3D8L7C2_9BACT</name>
<protein>
    <submittedName>
        <fullName evidence="1">Uncharacterized protein</fullName>
    </submittedName>
</protein>
<comment type="caution">
    <text evidence="1">The sequence shown here is derived from an EMBL/GenBank/DDBJ whole genome shotgun (WGS) entry which is preliminary data.</text>
</comment>
<accession>A0A3D8L7C2</accession>
<dbReference type="AlphaFoldDB" id="A0A3D8L7C2"/>
<keyword evidence="2" id="KW-1185">Reference proteome</keyword>